<evidence type="ECO:0000313" key="4">
    <source>
        <dbReference type="WBParaSite" id="PDA_v2.g24747.t1"/>
    </source>
</evidence>
<keyword evidence="3" id="KW-1185">Reference proteome</keyword>
<evidence type="ECO:0000256" key="1">
    <source>
        <dbReference type="SAM" id="MobiDB-lite"/>
    </source>
</evidence>
<dbReference type="Proteomes" id="UP000887578">
    <property type="component" value="Unplaced"/>
</dbReference>
<feature type="region of interest" description="Disordered" evidence="1">
    <location>
        <begin position="132"/>
        <end position="209"/>
    </location>
</feature>
<accession>A0A914Q1Z0</accession>
<evidence type="ECO:0000313" key="3">
    <source>
        <dbReference type="Proteomes" id="UP000887578"/>
    </source>
</evidence>
<reference evidence="4" key="1">
    <citation type="submission" date="2022-11" db="UniProtKB">
        <authorList>
            <consortium name="WormBaseParasite"/>
        </authorList>
    </citation>
    <scope>IDENTIFICATION</scope>
</reference>
<dbReference type="WBParaSite" id="PDA_v2.g24747.t1">
    <property type="protein sequence ID" value="PDA_v2.g24747.t1"/>
    <property type="gene ID" value="PDA_v2.g24747"/>
</dbReference>
<organism evidence="3 4">
    <name type="scientific">Panagrolaimus davidi</name>
    <dbReference type="NCBI Taxonomy" id="227884"/>
    <lineage>
        <taxon>Eukaryota</taxon>
        <taxon>Metazoa</taxon>
        <taxon>Ecdysozoa</taxon>
        <taxon>Nematoda</taxon>
        <taxon>Chromadorea</taxon>
        <taxon>Rhabditida</taxon>
        <taxon>Tylenchina</taxon>
        <taxon>Panagrolaimomorpha</taxon>
        <taxon>Panagrolaimoidea</taxon>
        <taxon>Panagrolaimidae</taxon>
        <taxon>Panagrolaimus</taxon>
    </lineage>
</organism>
<sequence length="354" mass="39176">MVFEVVADLPSNIVGLKPYLFCPEIIFTLFLNDIKNNMFQCDAPGFTSNTVTLVCQELKNVKSVTCPDRHLHFPPTFLKQQNNNVVLQANNNDGNSNFLPLINTLLTILIIIPLLVGLIYLKLKPKRVLNGDHESNPPTPPPSVGYNRHNGVSLPYNPLPQNGVDETEENHNSPAPNTLPNETNETQNNGASETLFGFSKNPTKNSVNISVSEENNGFSKSRTSPITLDFNDDVKWKSLPSILKPLKLSNIEKPSTSATLLSNKKELIESASTSSLEILSDMDDDDCVPDGSPTNNGVLYRMLSQKSSAKSRMSKFGGTDLFSKVLHYVIFDKNHVIAFDTQTKTENKKISIFP</sequence>
<keyword evidence="2" id="KW-1133">Transmembrane helix</keyword>
<keyword evidence="2" id="KW-0812">Transmembrane</keyword>
<feature type="compositionally biased region" description="Polar residues" evidence="1">
    <location>
        <begin position="172"/>
        <end position="192"/>
    </location>
</feature>
<protein>
    <submittedName>
        <fullName evidence="4">Uncharacterized protein</fullName>
    </submittedName>
</protein>
<proteinExistence type="predicted"/>
<dbReference type="AlphaFoldDB" id="A0A914Q1Z0"/>
<name>A0A914Q1Z0_9BILA</name>
<feature type="transmembrane region" description="Helical" evidence="2">
    <location>
        <begin position="98"/>
        <end position="121"/>
    </location>
</feature>
<keyword evidence="2" id="KW-0472">Membrane</keyword>
<evidence type="ECO:0000256" key="2">
    <source>
        <dbReference type="SAM" id="Phobius"/>
    </source>
</evidence>